<evidence type="ECO:0000313" key="3">
    <source>
        <dbReference type="Proteomes" id="UP000001025"/>
    </source>
</evidence>
<reference evidence="2 3" key="1">
    <citation type="journal article" date="2003" name="Proc. Natl. Acad. Sci. U.S.A.">
        <title>Complete genome sequence of the marine planctomycete Pirellula sp. strain 1.</title>
        <authorList>
            <person name="Gloeckner F.O."/>
            <person name="Kube M."/>
            <person name="Bauer M."/>
            <person name="Teeling H."/>
            <person name="Lombardot T."/>
            <person name="Ludwig W."/>
            <person name="Gade D."/>
            <person name="Beck A."/>
            <person name="Borzym K."/>
            <person name="Heitmann K."/>
            <person name="Rabus R."/>
            <person name="Schlesner H."/>
            <person name="Amann R."/>
            <person name="Reinhardt R."/>
        </authorList>
    </citation>
    <scope>NUCLEOTIDE SEQUENCE [LARGE SCALE GENOMIC DNA]</scope>
    <source>
        <strain evidence="3">DSM 10527 / NCIMB 13988 / SH1</strain>
    </source>
</reference>
<feature type="compositionally biased region" description="Polar residues" evidence="1">
    <location>
        <begin position="60"/>
        <end position="70"/>
    </location>
</feature>
<dbReference type="KEGG" id="rba:RB5937"/>
<evidence type="ECO:0000313" key="2">
    <source>
        <dbReference type="EMBL" id="CAD74518.1"/>
    </source>
</evidence>
<protein>
    <submittedName>
        <fullName evidence="2">Uncharacterized protein</fullName>
    </submittedName>
</protein>
<sequence>MSILRSLRQQLATQKIQRPTQFASVQHFAHGILNNSHHDSISKRSNNPPLFEHTPANRPNHPTTLFSKSSSGQVGSRVLQCIRDSQLFAALISIRINIGFLQSSFEVLDCFVLLQMSQEQIGERPVPLIQTAFCSFVRPVCIGSQGGLQSFLLVPRVLPTIGGFHQTIRSHIFGLFRHRLITFRRRFEITGQSIAESTIDHQLNIEWLAFLLIELQQSIDVLAAFGVITCHVVGIRFHDHESGTILRIIFQLLFIASFHFVDPALPSRNRVDRSNRQRSKRGVGSVLNHILKRLEHLVLITKLRMH</sequence>
<dbReference type="Proteomes" id="UP000001025">
    <property type="component" value="Chromosome"/>
</dbReference>
<organism evidence="2 3">
    <name type="scientific">Rhodopirellula baltica (strain DSM 10527 / NCIMB 13988 / SH1)</name>
    <dbReference type="NCBI Taxonomy" id="243090"/>
    <lineage>
        <taxon>Bacteria</taxon>
        <taxon>Pseudomonadati</taxon>
        <taxon>Planctomycetota</taxon>
        <taxon>Planctomycetia</taxon>
        <taxon>Pirellulales</taxon>
        <taxon>Pirellulaceae</taxon>
        <taxon>Rhodopirellula</taxon>
    </lineage>
</organism>
<dbReference type="AlphaFoldDB" id="Q7UR24"/>
<proteinExistence type="predicted"/>
<dbReference type="EnsemblBacteria" id="CAD74518">
    <property type="protein sequence ID" value="CAD74518"/>
    <property type="gene ID" value="RB5937"/>
</dbReference>
<keyword evidence="3" id="KW-1185">Reference proteome</keyword>
<dbReference type="EMBL" id="BX294143">
    <property type="protein sequence ID" value="CAD74518.1"/>
    <property type="molecule type" value="Genomic_DNA"/>
</dbReference>
<dbReference type="STRING" id="243090.RB5937"/>
<accession>Q7UR24</accession>
<feature type="region of interest" description="Disordered" evidence="1">
    <location>
        <begin position="36"/>
        <end position="70"/>
    </location>
</feature>
<evidence type="ECO:0000256" key="1">
    <source>
        <dbReference type="SAM" id="MobiDB-lite"/>
    </source>
</evidence>
<name>Q7UR24_RHOBA</name>
<dbReference type="HOGENOM" id="CLU_908749_0_0_0"/>
<dbReference type="InParanoid" id="Q7UR24"/>
<gene>
    <name evidence="2" type="ordered locus">RB5937</name>
</gene>